<dbReference type="InParanoid" id="G3AGU1"/>
<feature type="transmembrane region" description="Helical" evidence="2">
    <location>
        <begin position="390"/>
        <end position="411"/>
    </location>
</feature>
<dbReference type="Proteomes" id="UP000000709">
    <property type="component" value="Unassembled WGS sequence"/>
</dbReference>
<sequence length="463" mass="52768">MNNYNNIGGLPPQPTQPPYPHSPYMSDRQPQHSLQQPFYDQQAGAYGTSNPYPSQEPTLQPEIPYTSHSYDNSDSESPPESPILHHVASNSSNISDIADFNRLNRKQSSELRTDERQYGLFSTFFFFISLVSAILIILFESYMFAVINIHHVDLGDGRYVEVSIYFALFIFAGIFQVLITIIGLKTRNMLLLFFLCLFYCCMLIYSGIQYNEVARRITVVLRGRWYKATFALNIATIAVIGATLLLQSIILIVALRKYVNWFTFKKVGADITLRRMFTVFQIHRSILMFDFFFFVGFTIQFVVIMVNDRTSVEFILTIVVLPCTIILLLISDISTCREFIFGSLFAIVLYLAGMAYVLFKIIRLYTHYTSAYGFAIEAGEYFMGRKSLTVFGVLTLVLLLITVVLECMVIYNFKKGLLPTVSTYYKWIPGYKKEAASSGINISDDDSEAKNQRTDSASDGYID</sequence>
<feature type="transmembrane region" description="Helical" evidence="2">
    <location>
        <begin position="118"/>
        <end position="144"/>
    </location>
</feature>
<dbReference type="KEGG" id="spaa:SPAPADRAFT_58641"/>
<dbReference type="HOGENOM" id="CLU_029564_4_0_1"/>
<reference evidence="3 4" key="1">
    <citation type="journal article" date="2011" name="Proc. Natl. Acad. Sci. U.S.A.">
        <title>Comparative genomics of xylose-fermenting fungi for enhanced biofuel production.</title>
        <authorList>
            <person name="Wohlbach D.J."/>
            <person name="Kuo A."/>
            <person name="Sato T.K."/>
            <person name="Potts K.M."/>
            <person name="Salamov A.A."/>
            <person name="LaButti K.M."/>
            <person name="Sun H."/>
            <person name="Clum A."/>
            <person name="Pangilinan J.L."/>
            <person name="Lindquist E.A."/>
            <person name="Lucas S."/>
            <person name="Lapidus A."/>
            <person name="Jin M."/>
            <person name="Gunawan C."/>
            <person name="Balan V."/>
            <person name="Dale B.E."/>
            <person name="Jeffries T.W."/>
            <person name="Zinkel R."/>
            <person name="Barry K.W."/>
            <person name="Grigoriev I.V."/>
            <person name="Gasch A.P."/>
        </authorList>
    </citation>
    <scope>NUCLEOTIDE SEQUENCE [LARGE SCALE GENOMIC DNA]</scope>
    <source>
        <strain evidence="4">NRRL Y-27907 / 11-Y1</strain>
    </source>
</reference>
<dbReference type="eggNOG" id="ENOG502RRZT">
    <property type="taxonomic scope" value="Eukaryota"/>
</dbReference>
<feature type="transmembrane region" description="Helical" evidence="2">
    <location>
        <begin position="191"/>
        <end position="210"/>
    </location>
</feature>
<dbReference type="RefSeq" id="XP_007372836.1">
    <property type="nucleotide sequence ID" value="XM_007372774.1"/>
</dbReference>
<gene>
    <name evidence="3" type="ORF">SPAPADRAFT_58641</name>
</gene>
<feature type="transmembrane region" description="Helical" evidence="2">
    <location>
        <begin position="285"/>
        <end position="306"/>
    </location>
</feature>
<dbReference type="AlphaFoldDB" id="G3AGU1"/>
<dbReference type="PANTHER" id="PTHR34391">
    <property type="entry name" value="UPF0658 GOLGI APPARATUS MEMBRANE PROTEIN C1952.10C-RELATED"/>
    <property type="match status" value="1"/>
</dbReference>
<dbReference type="OMA" id="FWTRREN"/>
<evidence type="ECO:0000256" key="2">
    <source>
        <dbReference type="SAM" id="Phobius"/>
    </source>
</evidence>
<dbReference type="PANTHER" id="PTHR34391:SF1">
    <property type="entry name" value="UPF0658 GOLGI APPARATUS MEMBRANE PROTEIN C1952.10C-RELATED"/>
    <property type="match status" value="1"/>
</dbReference>
<feature type="transmembrane region" description="Helical" evidence="2">
    <location>
        <begin position="339"/>
        <end position="359"/>
    </location>
</feature>
<keyword evidence="2" id="KW-1133">Transmembrane helix</keyword>
<dbReference type="EMBL" id="GL996499">
    <property type="protein sequence ID" value="EGW35424.1"/>
    <property type="molecule type" value="Genomic_DNA"/>
</dbReference>
<feature type="transmembrane region" description="Helical" evidence="2">
    <location>
        <begin position="230"/>
        <end position="255"/>
    </location>
</feature>
<feature type="region of interest" description="Disordered" evidence="1">
    <location>
        <begin position="1"/>
        <end position="85"/>
    </location>
</feature>
<dbReference type="GeneID" id="18872549"/>
<dbReference type="OrthoDB" id="2448307at2759"/>
<feature type="compositionally biased region" description="Pro residues" evidence="1">
    <location>
        <begin position="11"/>
        <end position="21"/>
    </location>
</feature>
<keyword evidence="2" id="KW-0812">Transmembrane</keyword>
<organism evidence="4">
    <name type="scientific">Spathaspora passalidarum (strain NRRL Y-27907 / 11-Y1)</name>
    <dbReference type="NCBI Taxonomy" id="619300"/>
    <lineage>
        <taxon>Eukaryota</taxon>
        <taxon>Fungi</taxon>
        <taxon>Dikarya</taxon>
        <taxon>Ascomycota</taxon>
        <taxon>Saccharomycotina</taxon>
        <taxon>Pichiomycetes</taxon>
        <taxon>Debaryomycetaceae</taxon>
        <taxon>Spathaspora</taxon>
    </lineage>
</organism>
<feature type="transmembrane region" description="Helical" evidence="2">
    <location>
        <begin position="164"/>
        <end position="184"/>
    </location>
</feature>
<protein>
    <submittedName>
        <fullName evidence="3">Uncharacterized protein</fullName>
    </submittedName>
</protein>
<evidence type="ECO:0000313" key="3">
    <source>
        <dbReference type="EMBL" id="EGW35424.1"/>
    </source>
</evidence>
<proteinExistence type="predicted"/>
<keyword evidence="2" id="KW-0472">Membrane</keyword>
<evidence type="ECO:0000256" key="1">
    <source>
        <dbReference type="SAM" id="MobiDB-lite"/>
    </source>
</evidence>
<feature type="region of interest" description="Disordered" evidence="1">
    <location>
        <begin position="441"/>
        <end position="463"/>
    </location>
</feature>
<dbReference type="InterPro" id="IPR040410">
    <property type="entry name" value="UPF0658_Golgi"/>
</dbReference>
<accession>G3AGU1</accession>
<feature type="compositionally biased region" description="Polar residues" evidence="1">
    <location>
        <begin position="47"/>
        <end position="58"/>
    </location>
</feature>
<dbReference type="GO" id="GO:0005794">
    <property type="term" value="C:Golgi apparatus"/>
    <property type="evidence" value="ECO:0007669"/>
    <property type="project" value="TreeGrafter"/>
</dbReference>
<keyword evidence="4" id="KW-1185">Reference proteome</keyword>
<evidence type="ECO:0000313" key="4">
    <source>
        <dbReference type="Proteomes" id="UP000000709"/>
    </source>
</evidence>
<name>G3AGU1_SPAPN</name>
<feature type="transmembrane region" description="Helical" evidence="2">
    <location>
        <begin position="312"/>
        <end position="330"/>
    </location>
</feature>